<keyword evidence="1" id="KW-1133">Transmembrane helix</keyword>
<gene>
    <name evidence="2" type="ORF">BPO_1484</name>
</gene>
<protein>
    <submittedName>
        <fullName evidence="2">Uncharacterized protein</fullName>
    </submittedName>
</protein>
<dbReference type="Proteomes" id="UP001432059">
    <property type="component" value="Chromosome"/>
</dbReference>
<keyword evidence="1" id="KW-0812">Transmembrane</keyword>
<dbReference type="KEGG" id="bpor:BPO_1484"/>
<keyword evidence="3" id="KW-1185">Reference proteome</keyword>
<dbReference type="EMBL" id="CP136426">
    <property type="protein sequence ID" value="WOC52131.1"/>
    <property type="molecule type" value="Genomic_DNA"/>
</dbReference>
<evidence type="ECO:0000313" key="3">
    <source>
        <dbReference type="Proteomes" id="UP001432059"/>
    </source>
</evidence>
<organism evidence="2 3">
    <name type="scientific">Bergeyella porcorum</name>
    <dbReference type="NCBI Taxonomy" id="1735111"/>
    <lineage>
        <taxon>Bacteria</taxon>
        <taxon>Pseudomonadati</taxon>
        <taxon>Bacteroidota</taxon>
        <taxon>Flavobacteriia</taxon>
        <taxon>Flavobacteriales</taxon>
        <taxon>Weeksellaceae</taxon>
        <taxon>Bergeyella</taxon>
    </lineage>
</organism>
<evidence type="ECO:0000256" key="1">
    <source>
        <dbReference type="SAM" id="Phobius"/>
    </source>
</evidence>
<dbReference type="AlphaFoldDB" id="A0AAU0F446"/>
<reference evidence="2" key="1">
    <citation type="submission" date="2023-10" db="EMBL/GenBank/DDBJ databases">
        <title>Characterization and whole genome sequencing of a novel strain of Bergeyella porcorum QD2021 isolated from pig.</title>
        <authorList>
            <person name="Liu G."/>
            <person name="Chen C."/>
            <person name="Han X."/>
        </authorList>
    </citation>
    <scope>NUCLEOTIDE SEQUENCE</scope>
    <source>
        <strain evidence="2">QD2021</strain>
    </source>
</reference>
<sequence length="74" mass="8124">MDREALQTERFLERNAKLLSIIFISLVVAVLAYFAYKQFIVAPKNEEATKGYLSAIANLENGKDAEALGGKSAC</sequence>
<evidence type="ECO:0000313" key="2">
    <source>
        <dbReference type="EMBL" id="WOC52131.1"/>
    </source>
</evidence>
<accession>A0AAU0F446</accession>
<proteinExistence type="predicted"/>
<keyword evidence="1" id="KW-0472">Membrane</keyword>
<name>A0AAU0F446_9FLAO</name>
<feature type="transmembrane region" description="Helical" evidence="1">
    <location>
        <begin position="18"/>
        <end position="36"/>
    </location>
</feature>